<accession>A0A2W1CT59</accession>
<dbReference type="EMBL" id="NRDI02000044">
    <property type="protein sequence ID" value="KAI1507368.1"/>
    <property type="molecule type" value="Genomic_DNA"/>
</dbReference>
<dbReference type="AlphaFoldDB" id="A0A2W1CT59"/>
<reference evidence="2" key="1">
    <citation type="journal article" date="2022" name="Microb. Genom.">
        <title>A global pangenome for the wheat fungal pathogen Pyrenophora tritici-repentis and prediction of effector protein structural homology.</title>
        <authorList>
            <person name="Moolhuijzen P.M."/>
            <person name="See P.T."/>
            <person name="Shi G."/>
            <person name="Powell H.R."/>
            <person name="Cockram J."/>
            <person name="Jorgensen L.N."/>
            <person name="Benslimane H."/>
            <person name="Strelkov S.E."/>
            <person name="Turner J."/>
            <person name="Liu Z."/>
            <person name="Moffat C.S."/>
        </authorList>
    </citation>
    <scope>NUCLEOTIDE SEQUENCE [LARGE SCALE GENOMIC DNA]</scope>
</reference>
<proteinExistence type="predicted"/>
<evidence type="ECO:0000313" key="1">
    <source>
        <dbReference type="EMBL" id="KAI1507368.1"/>
    </source>
</evidence>
<dbReference type="Proteomes" id="UP000249757">
    <property type="component" value="Unassembled WGS sequence"/>
</dbReference>
<gene>
    <name evidence="1" type="ORF">Ptr86124_013690</name>
</gene>
<keyword evidence="2" id="KW-1185">Reference proteome</keyword>
<evidence type="ECO:0000313" key="2">
    <source>
        <dbReference type="Proteomes" id="UP000249757"/>
    </source>
</evidence>
<comment type="caution">
    <text evidence="1">The sequence shown here is derived from an EMBL/GenBank/DDBJ whole genome shotgun (WGS) entry which is preliminary data.</text>
</comment>
<protein>
    <submittedName>
        <fullName evidence="1">Uncharacterized protein</fullName>
    </submittedName>
</protein>
<sequence>MDTACIKEMGIFCDQKAIDVLDKEGYRVTLIGKDVEALMNRVVNPMSKLCKYGDELTLVYAVTKPIDGWLDDVVGIRQVDERFFEPLLANNYKDLYKISDPYGPMYASRYSIPYSNITLISCTPDDQVNAMYLPTLAGMRSDLIEKVVDVTVPSYPVLPYMNLHNYRIKIDHAAMRRISEPSTHLCSDTMKCTVKLPMANQGEFKSQTVRIFL</sequence>
<organism evidence="1 2">
    <name type="scientific">Pyrenophora tritici-repentis</name>
    <dbReference type="NCBI Taxonomy" id="45151"/>
    <lineage>
        <taxon>Eukaryota</taxon>
        <taxon>Fungi</taxon>
        <taxon>Dikarya</taxon>
        <taxon>Ascomycota</taxon>
        <taxon>Pezizomycotina</taxon>
        <taxon>Dothideomycetes</taxon>
        <taxon>Pleosporomycetidae</taxon>
        <taxon>Pleosporales</taxon>
        <taxon>Pleosporineae</taxon>
        <taxon>Pleosporaceae</taxon>
        <taxon>Pyrenophora</taxon>
    </lineage>
</organism>
<name>A0A2W1CT59_9PLEO</name>